<evidence type="ECO:0000256" key="10">
    <source>
        <dbReference type="RuleBase" id="RU000411"/>
    </source>
</evidence>
<dbReference type="PANTHER" id="PTHR11461:SF375">
    <property type="entry name" value="THYROXINE-BINDING GLOBULIN"/>
    <property type="match status" value="1"/>
</dbReference>
<comment type="function">
    <text evidence="6">Major thyroid hormone transport protein in serum.</text>
</comment>
<dbReference type="InterPro" id="IPR023796">
    <property type="entry name" value="Serpin_dom"/>
</dbReference>
<dbReference type="Gene3D" id="3.30.497.10">
    <property type="entry name" value="Antithrombin, subunit I, domain 2"/>
    <property type="match status" value="1"/>
</dbReference>
<dbReference type="AlphaFoldDB" id="A0AAW0H907"/>
<keyword evidence="3" id="KW-0964">Secreted</keyword>
<organism evidence="12 13">
    <name type="scientific">Myodes glareolus</name>
    <name type="common">Bank vole</name>
    <name type="synonym">Clethrionomys glareolus</name>
    <dbReference type="NCBI Taxonomy" id="447135"/>
    <lineage>
        <taxon>Eukaryota</taxon>
        <taxon>Metazoa</taxon>
        <taxon>Chordata</taxon>
        <taxon>Craniata</taxon>
        <taxon>Vertebrata</taxon>
        <taxon>Euteleostomi</taxon>
        <taxon>Mammalia</taxon>
        <taxon>Eutheria</taxon>
        <taxon>Euarchontoglires</taxon>
        <taxon>Glires</taxon>
        <taxon>Rodentia</taxon>
        <taxon>Myomorpha</taxon>
        <taxon>Muroidea</taxon>
        <taxon>Cricetidae</taxon>
        <taxon>Arvicolinae</taxon>
        <taxon>Myodes</taxon>
    </lineage>
</organism>
<evidence type="ECO:0000256" key="1">
    <source>
        <dbReference type="ARBA" id="ARBA00004613"/>
    </source>
</evidence>
<dbReference type="GO" id="GO:0005615">
    <property type="term" value="C:extracellular space"/>
    <property type="evidence" value="ECO:0007669"/>
    <property type="project" value="InterPro"/>
</dbReference>
<comment type="caution">
    <text evidence="12">The sequence shown here is derived from an EMBL/GenBank/DDBJ whole genome shotgun (WGS) entry which is preliminary data.</text>
</comment>
<dbReference type="InterPro" id="IPR042178">
    <property type="entry name" value="Serpin_sf_1"/>
</dbReference>
<comment type="similarity">
    <text evidence="2 10">Belongs to the serpin family.</text>
</comment>
<evidence type="ECO:0000313" key="12">
    <source>
        <dbReference type="EMBL" id="KAK7799322.1"/>
    </source>
</evidence>
<dbReference type="EMBL" id="JBBHLL010000625">
    <property type="protein sequence ID" value="KAK7799322.1"/>
    <property type="molecule type" value="Genomic_DNA"/>
</dbReference>
<name>A0AAW0H907_MYOGA</name>
<dbReference type="GO" id="GO:0004867">
    <property type="term" value="F:serine-type endopeptidase inhibitor activity"/>
    <property type="evidence" value="ECO:0007669"/>
    <property type="project" value="InterPro"/>
</dbReference>
<evidence type="ECO:0000256" key="2">
    <source>
        <dbReference type="ARBA" id="ARBA00009500"/>
    </source>
</evidence>
<evidence type="ECO:0000256" key="3">
    <source>
        <dbReference type="ARBA" id="ARBA00022525"/>
    </source>
</evidence>
<evidence type="ECO:0000256" key="4">
    <source>
        <dbReference type="ARBA" id="ARBA00022729"/>
    </source>
</evidence>
<reference evidence="12 13" key="1">
    <citation type="journal article" date="2023" name="bioRxiv">
        <title>Conserved and derived expression patterns and positive selection on dental genes reveal complex evolutionary context of ever-growing rodent molars.</title>
        <authorList>
            <person name="Calamari Z.T."/>
            <person name="Song A."/>
            <person name="Cohen E."/>
            <person name="Akter M."/>
            <person name="Roy R.D."/>
            <person name="Hallikas O."/>
            <person name="Christensen M.M."/>
            <person name="Li P."/>
            <person name="Marangoni P."/>
            <person name="Jernvall J."/>
            <person name="Klein O.D."/>
        </authorList>
    </citation>
    <scope>NUCLEOTIDE SEQUENCE [LARGE SCALE GENOMIC DNA]</scope>
    <source>
        <strain evidence="12">V071</strain>
    </source>
</reference>
<dbReference type="SUPFAM" id="SSF56574">
    <property type="entry name" value="Serpins"/>
    <property type="match status" value="1"/>
</dbReference>
<dbReference type="InterPro" id="IPR000215">
    <property type="entry name" value="Serpin_fam"/>
</dbReference>
<evidence type="ECO:0000256" key="5">
    <source>
        <dbReference type="ARBA" id="ARBA00023180"/>
    </source>
</evidence>
<evidence type="ECO:0000256" key="7">
    <source>
        <dbReference type="ARBA" id="ARBA00039512"/>
    </source>
</evidence>
<accession>A0AAW0H907</accession>
<dbReference type="InterPro" id="IPR042185">
    <property type="entry name" value="Serpin_sf_2"/>
</dbReference>
<evidence type="ECO:0000256" key="8">
    <source>
        <dbReference type="ARBA" id="ARBA00042967"/>
    </source>
</evidence>
<gene>
    <name evidence="12" type="ORF">U0070_008045</name>
</gene>
<dbReference type="Gene3D" id="2.30.39.10">
    <property type="entry name" value="Alpha-1-antitrypsin, domain 1"/>
    <property type="match status" value="1"/>
</dbReference>
<evidence type="ECO:0000313" key="13">
    <source>
        <dbReference type="Proteomes" id="UP001488838"/>
    </source>
</evidence>
<keyword evidence="5" id="KW-0325">Glycoprotein</keyword>
<evidence type="ECO:0000256" key="6">
    <source>
        <dbReference type="ARBA" id="ARBA00037352"/>
    </source>
</evidence>
<dbReference type="PANTHER" id="PTHR11461">
    <property type="entry name" value="SERINE PROTEASE INHIBITOR, SERPIN"/>
    <property type="match status" value="1"/>
</dbReference>
<dbReference type="SMART" id="SM00093">
    <property type="entry name" value="SERPIN"/>
    <property type="match status" value="1"/>
</dbReference>
<dbReference type="Proteomes" id="UP001488838">
    <property type="component" value="Unassembled WGS sequence"/>
</dbReference>
<dbReference type="FunFam" id="3.30.497.10:FF:000001">
    <property type="entry name" value="Serine protease inhibitor"/>
    <property type="match status" value="1"/>
</dbReference>
<proteinExistence type="inferred from homology"/>
<protein>
    <recommendedName>
        <fullName evidence="7">Thyroxine-binding globulin</fullName>
    </recommendedName>
    <alternativeName>
        <fullName evidence="9">Serpin A7</fullName>
    </alternativeName>
    <alternativeName>
        <fullName evidence="8">T4-binding globulin</fullName>
    </alternativeName>
</protein>
<evidence type="ECO:0000259" key="11">
    <source>
        <dbReference type="SMART" id="SM00093"/>
    </source>
</evidence>
<keyword evidence="4" id="KW-0732">Signal</keyword>
<keyword evidence="13" id="KW-1185">Reference proteome</keyword>
<dbReference type="InterPro" id="IPR036186">
    <property type="entry name" value="Serpin_sf"/>
</dbReference>
<comment type="subcellular location">
    <subcellularLocation>
        <location evidence="1">Secreted</location>
    </subcellularLocation>
</comment>
<feature type="domain" description="Serpin" evidence="11">
    <location>
        <begin position="74"/>
        <end position="322"/>
    </location>
</feature>
<evidence type="ECO:0000256" key="9">
    <source>
        <dbReference type="ARBA" id="ARBA00043177"/>
    </source>
</evidence>
<dbReference type="Pfam" id="PF00079">
    <property type="entry name" value="Serpin"/>
    <property type="match status" value="1"/>
</dbReference>
<sequence>MAFLCNTCASDHPVYHLHFRMSVFLYLFLLVSGLQTTIHCVQYNISEGKVTTFHLPQQNATLYKMSSINAGFAFSLYHRFPVENPDWNIFFSPESTSAALAMFSFGSGSNTQTPILEVLGFNLTHTPITELHQGFQHLICSLNFPKNELELQKRNAVFIGQQLKTLARVLDDIKTLYETEVFPIDFSNVSAAQQEINSYVEKQAKGKIIDLIQDLRLNIIMILVNYIHFKAQWANPFHVSKTEESSSFSVDKTTAIQVPMMHHLEQCYHFLDVKLNCTVLRMDYSENALARSVLPKEGHIEGVETTMSSKTLKKSNYLLKKG</sequence>
<dbReference type="FunFam" id="2.30.39.10:FF:000003">
    <property type="entry name" value="alpha-1-antitrypsin isoform X1"/>
    <property type="match status" value="1"/>
</dbReference>